<evidence type="ECO:0000256" key="3">
    <source>
        <dbReference type="ARBA" id="ARBA00022448"/>
    </source>
</evidence>
<proteinExistence type="inferred from homology"/>
<dbReference type="SUPFAM" id="SSF52540">
    <property type="entry name" value="P-loop containing nucleoside triphosphate hydrolases"/>
    <property type="match status" value="2"/>
</dbReference>
<evidence type="ECO:0000313" key="13">
    <source>
        <dbReference type="Proteomes" id="UP000288052"/>
    </source>
</evidence>
<feature type="domain" description="ABC transporter" evidence="11">
    <location>
        <begin position="283"/>
        <end position="487"/>
    </location>
</feature>
<evidence type="ECO:0000259" key="11">
    <source>
        <dbReference type="PROSITE" id="PS50893"/>
    </source>
</evidence>
<gene>
    <name evidence="12" type="ORF">D2E22_0695</name>
</gene>
<evidence type="ECO:0000256" key="2">
    <source>
        <dbReference type="ARBA" id="ARBA00005417"/>
    </source>
</evidence>
<keyword evidence="13" id="KW-1185">Reference proteome</keyword>
<dbReference type="Gene3D" id="3.40.50.300">
    <property type="entry name" value="P-loop containing nucleotide triphosphate hydrolases"/>
    <property type="match status" value="2"/>
</dbReference>
<dbReference type="InterPro" id="IPR003439">
    <property type="entry name" value="ABC_transporter-like_ATP-bd"/>
</dbReference>
<dbReference type="EMBL" id="QXGI01000002">
    <property type="protein sequence ID" value="RSX49275.1"/>
    <property type="molecule type" value="Genomic_DNA"/>
</dbReference>
<dbReference type="InterPro" id="IPR027417">
    <property type="entry name" value="P-loop_NTPase"/>
</dbReference>
<reference evidence="12 13" key="1">
    <citation type="submission" date="2018-09" db="EMBL/GenBank/DDBJ databases">
        <title>Characterization of the phylogenetic diversity of five novel species belonging to the genus Bifidobacterium.</title>
        <authorList>
            <person name="Lugli G.A."/>
            <person name="Duranti S."/>
            <person name="Milani C."/>
        </authorList>
    </citation>
    <scope>NUCLEOTIDE SEQUENCE [LARGE SCALE GENOMIC DNA]</scope>
    <source>
        <strain evidence="12 13">2020B</strain>
    </source>
</reference>
<dbReference type="GO" id="GO:0042626">
    <property type="term" value="F:ATPase-coupled transmembrane transporter activity"/>
    <property type="evidence" value="ECO:0007669"/>
    <property type="project" value="TreeGrafter"/>
</dbReference>
<dbReference type="InterPro" id="IPR050095">
    <property type="entry name" value="ECF_ABC_transporter_ATP-bd"/>
</dbReference>
<evidence type="ECO:0000256" key="5">
    <source>
        <dbReference type="ARBA" id="ARBA00022737"/>
    </source>
</evidence>
<evidence type="ECO:0000256" key="9">
    <source>
        <dbReference type="ARBA" id="ARBA00023136"/>
    </source>
</evidence>
<dbReference type="PROSITE" id="PS00211">
    <property type="entry name" value="ABC_TRANSPORTER_1"/>
    <property type="match status" value="2"/>
</dbReference>
<keyword evidence="5" id="KW-0677">Repeat</keyword>
<accession>A0A430F8X7</accession>
<dbReference type="AlphaFoldDB" id="A0A430F8X7"/>
<evidence type="ECO:0000313" key="12">
    <source>
        <dbReference type="EMBL" id="RSX49275.1"/>
    </source>
</evidence>
<keyword evidence="3" id="KW-0813">Transport</keyword>
<organism evidence="12 13">
    <name type="scientific">Bifidobacterium castoris</name>
    <dbReference type="NCBI Taxonomy" id="2306972"/>
    <lineage>
        <taxon>Bacteria</taxon>
        <taxon>Bacillati</taxon>
        <taxon>Actinomycetota</taxon>
        <taxon>Actinomycetes</taxon>
        <taxon>Bifidobacteriales</taxon>
        <taxon>Bifidobacteriaceae</taxon>
        <taxon>Bifidobacterium</taxon>
    </lineage>
</organism>
<dbReference type="GO" id="GO:0043190">
    <property type="term" value="C:ATP-binding cassette (ABC) transporter complex"/>
    <property type="evidence" value="ECO:0007669"/>
    <property type="project" value="TreeGrafter"/>
</dbReference>
<evidence type="ECO:0000256" key="7">
    <source>
        <dbReference type="ARBA" id="ARBA00022840"/>
    </source>
</evidence>
<dbReference type="GO" id="GO:0005524">
    <property type="term" value="F:ATP binding"/>
    <property type="evidence" value="ECO:0007669"/>
    <property type="project" value="UniProtKB-KW"/>
</dbReference>
<comment type="subcellular location">
    <subcellularLocation>
        <location evidence="1">Cell membrane</location>
        <topology evidence="1">Peripheral membrane protein</topology>
    </subcellularLocation>
</comment>
<keyword evidence="6" id="KW-0547">Nucleotide-binding</keyword>
<dbReference type="Pfam" id="PF00005">
    <property type="entry name" value="ABC_tran"/>
    <property type="match status" value="2"/>
</dbReference>
<dbReference type="InterPro" id="IPR015856">
    <property type="entry name" value="ABC_transpr_CbiO/EcfA_su"/>
</dbReference>
<evidence type="ECO:0000256" key="6">
    <source>
        <dbReference type="ARBA" id="ARBA00022741"/>
    </source>
</evidence>
<protein>
    <submittedName>
        <fullName evidence="12">ABC transporter ATP-binding protein</fullName>
    </submittedName>
</protein>
<dbReference type="GO" id="GO:0016887">
    <property type="term" value="F:ATP hydrolysis activity"/>
    <property type="evidence" value="ECO:0007669"/>
    <property type="project" value="InterPro"/>
</dbReference>
<keyword evidence="7 12" id="KW-0067">ATP-binding</keyword>
<feature type="domain" description="ABC transporter" evidence="11">
    <location>
        <begin position="4"/>
        <end position="241"/>
    </location>
</feature>
<evidence type="ECO:0000256" key="8">
    <source>
        <dbReference type="ARBA" id="ARBA00022967"/>
    </source>
</evidence>
<keyword evidence="8" id="KW-1278">Translocase</keyword>
<evidence type="ECO:0000256" key="4">
    <source>
        <dbReference type="ARBA" id="ARBA00022475"/>
    </source>
</evidence>
<dbReference type="InterPro" id="IPR017871">
    <property type="entry name" value="ABC_transporter-like_CS"/>
</dbReference>
<dbReference type="CDD" id="cd03225">
    <property type="entry name" value="ABC_cobalt_CbiO_domain1"/>
    <property type="match status" value="1"/>
</dbReference>
<comment type="function">
    <text evidence="10">Probably part of an ABC transporter complex. Responsible for energy coupling to the transport system.</text>
</comment>
<dbReference type="PANTHER" id="PTHR43553">
    <property type="entry name" value="HEAVY METAL TRANSPORTER"/>
    <property type="match status" value="1"/>
</dbReference>
<dbReference type="PROSITE" id="PS50893">
    <property type="entry name" value="ABC_TRANSPORTER_2"/>
    <property type="match status" value="2"/>
</dbReference>
<keyword evidence="4" id="KW-1003">Cell membrane</keyword>
<name>A0A430F8X7_9BIFI</name>
<dbReference type="PANTHER" id="PTHR43553:SF23">
    <property type="entry name" value="ABC TRANSPORTER ATP-BINDING COMPONENT"/>
    <property type="match status" value="1"/>
</dbReference>
<keyword evidence="9" id="KW-0472">Membrane</keyword>
<dbReference type="Proteomes" id="UP000288052">
    <property type="component" value="Unassembled WGS sequence"/>
</dbReference>
<evidence type="ECO:0000256" key="1">
    <source>
        <dbReference type="ARBA" id="ARBA00004202"/>
    </source>
</evidence>
<sequence length="487" mass="52116">MCMLRACTFTYALADAAAVRDVGLQAARGEFVVLAGRSGCGKTTLTRLLNGLAPGHVAGTLAGEARTAGLAAGQASVGDYARVVGSVFQNPKTQYFQGNSTDELAFACENAGMPSGEIRARIARAARRFGIEALLDRSIIELSGGQQQRLAVAAATMLDPAVLVLDEPTGNLDADAMRALHDMLARLKKDGVTIVAAEHRLAWCADLADRYVVLESGAVVGDYDAQSFLQLPAERLRSWGLRALDMGGARARVREKIDESRRRSAGPRDGAPVLRTRGLRVGYRRPSLFGAKTPDFARDVPDLEFHAGRIVGLMGRNGAGKSTFARTVCGLQRPLGGAVELDGKAANGKALTRAAAMVMQDVHYQLFADSVRGELMLDATGAGEADPQRLRMRCDMILGELGLLDVADRHPMNLSGGQRQRLAIGTALMADKRFVVLDEPTSGLDLHHMMRVGALLRALADRGVAVIVITHDDELAATWCDELVMFE</sequence>
<evidence type="ECO:0000256" key="10">
    <source>
        <dbReference type="ARBA" id="ARBA00025157"/>
    </source>
</evidence>
<dbReference type="InterPro" id="IPR003593">
    <property type="entry name" value="AAA+_ATPase"/>
</dbReference>
<dbReference type="SMART" id="SM00382">
    <property type="entry name" value="AAA"/>
    <property type="match status" value="2"/>
</dbReference>
<comment type="similarity">
    <text evidence="2">Belongs to the ABC transporter superfamily.</text>
</comment>
<comment type="caution">
    <text evidence="12">The sequence shown here is derived from an EMBL/GenBank/DDBJ whole genome shotgun (WGS) entry which is preliminary data.</text>
</comment>